<organism evidence="2 3">
    <name type="scientific">Edwardsiella hoshinae</name>
    <dbReference type="NCBI Taxonomy" id="93378"/>
    <lineage>
        <taxon>Bacteria</taxon>
        <taxon>Pseudomonadati</taxon>
        <taxon>Pseudomonadota</taxon>
        <taxon>Gammaproteobacteria</taxon>
        <taxon>Enterobacterales</taxon>
        <taxon>Hafniaceae</taxon>
        <taxon>Edwardsiella</taxon>
    </lineage>
</organism>
<protein>
    <recommendedName>
        <fullName evidence="4">Acetyl-CoA carboxylase</fullName>
    </recommendedName>
</protein>
<feature type="signal peptide" evidence="1">
    <location>
        <begin position="1"/>
        <end position="23"/>
    </location>
</feature>
<dbReference type="Proteomes" id="UP000255248">
    <property type="component" value="Unassembled WGS sequence"/>
</dbReference>
<evidence type="ECO:0008006" key="4">
    <source>
        <dbReference type="Google" id="ProtNLM"/>
    </source>
</evidence>
<feature type="chain" id="PRO_5016623086" description="Acetyl-CoA carboxylase" evidence="1">
    <location>
        <begin position="24"/>
        <end position="180"/>
    </location>
</feature>
<reference evidence="2 3" key="1">
    <citation type="submission" date="2018-06" db="EMBL/GenBank/DDBJ databases">
        <authorList>
            <consortium name="Pathogen Informatics"/>
            <person name="Doyle S."/>
        </authorList>
    </citation>
    <scope>NUCLEOTIDE SEQUENCE [LARGE SCALE GENOMIC DNA]</scope>
    <source>
        <strain evidence="2 3">NCTC12121</strain>
    </source>
</reference>
<accession>A0A376DCZ9</accession>
<evidence type="ECO:0000256" key="1">
    <source>
        <dbReference type="SAM" id="SignalP"/>
    </source>
</evidence>
<keyword evidence="1" id="KW-0732">Signal</keyword>
<sequence length="180" mass="19065">MMNKPFLWLGAGLMAWYAASALAEPSTSVAIDTPHPVSSVPSAAIAPAVGAAADNSAAAAAQAQVKVPAASLRYEQALQLAFYHEVYRRCNQQNSLSPLYNTTVDALRTVTSLGEKNRLTDLLYNEMAGNALGMAMASDPDRQRCTVAGDIYQQLLNSGAPNALQQDFRLQLPSDAPPAA</sequence>
<evidence type="ECO:0000313" key="3">
    <source>
        <dbReference type="Proteomes" id="UP000255248"/>
    </source>
</evidence>
<evidence type="ECO:0000313" key="2">
    <source>
        <dbReference type="EMBL" id="STC87190.1"/>
    </source>
</evidence>
<gene>
    <name evidence="2" type="ORF">NCTC12121_01403</name>
</gene>
<dbReference type="EMBL" id="UFXZ01000001">
    <property type="protein sequence ID" value="STC87190.1"/>
    <property type="molecule type" value="Genomic_DNA"/>
</dbReference>
<proteinExistence type="predicted"/>
<name>A0A376DCZ9_9GAMM</name>
<dbReference type="AlphaFoldDB" id="A0A376DCZ9"/>